<dbReference type="Gene3D" id="3.30.1360.60">
    <property type="entry name" value="Glucose permease domain IIB"/>
    <property type="match status" value="1"/>
</dbReference>
<dbReference type="InterPro" id="IPR013013">
    <property type="entry name" value="PTS_EIIC_1"/>
</dbReference>
<dbReference type="PANTHER" id="PTHR30175">
    <property type="entry name" value="PHOSPHOTRANSFERASE SYSTEM TRANSPORT PROTEIN"/>
    <property type="match status" value="1"/>
</dbReference>
<dbReference type="InterPro" id="IPR003352">
    <property type="entry name" value="PTS_EIIC"/>
</dbReference>
<dbReference type="FunFam" id="3.30.1360.60:FF:000001">
    <property type="entry name" value="PTS system glucose-specific IIBC component PtsG"/>
    <property type="match status" value="1"/>
</dbReference>
<keyword evidence="10 12" id="KW-0472">Membrane</keyword>
<dbReference type="GO" id="GO:0008982">
    <property type="term" value="F:protein-N(PI)-phosphohistidine-sugar phosphotransferase activity"/>
    <property type="evidence" value="ECO:0007669"/>
    <property type="project" value="InterPro"/>
</dbReference>
<keyword evidence="2" id="KW-0813">Transport</keyword>
<dbReference type="GO" id="GO:0009401">
    <property type="term" value="P:phosphoenolpyruvate-dependent sugar phosphotransferase system"/>
    <property type="evidence" value="ECO:0007669"/>
    <property type="project" value="UniProtKB-KW"/>
</dbReference>
<comment type="caution">
    <text evidence="16">The sequence shown here is derived from an EMBL/GenBank/DDBJ whole genome shotgun (WGS) entry which is preliminary data.</text>
</comment>
<feature type="transmembrane region" description="Helical" evidence="12">
    <location>
        <begin position="434"/>
        <end position="455"/>
    </location>
</feature>
<dbReference type="Gene3D" id="2.70.70.10">
    <property type="entry name" value="Glucose Permease (Domain IIA)"/>
    <property type="match status" value="1"/>
</dbReference>
<dbReference type="CDD" id="cd00212">
    <property type="entry name" value="PTS_IIB_glc"/>
    <property type="match status" value="1"/>
</dbReference>
<keyword evidence="4" id="KW-0762">Sugar transport</keyword>
<dbReference type="GO" id="GO:0016301">
    <property type="term" value="F:kinase activity"/>
    <property type="evidence" value="ECO:0007669"/>
    <property type="project" value="UniProtKB-KW"/>
</dbReference>
<organism evidence="16 17">
    <name type="scientific">Hominimerdicola aceti</name>
    <dbReference type="NCBI Taxonomy" id="2981726"/>
    <lineage>
        <taxon>Bacteria</taxon>
        <taxon>Bacillati</taxon>
        <taxon>Bacillota</taxon>
        <taxon>Clostridia</taxon>
        <taxon>Eubacteriales</taxon>
        <taxon>Oscillospiraceae</taxon>
        <taxon>Hominimerdicola</taxon>
    </lineage>
</organism>
<dbReference type="InterPro" id="IPR036878">
    <property type="entry name" value="Glu_permease_IIB"/>
</dbReference>
<dbReference type="InterPro" id="IPR001127">
    <property type="entry name" value="PTS_EIIA_1_perm"/>
</dbReference>
<dbReference type="InterPro" id="IPR018113">
    <property type="entry name" value="PTrfase_EIIB_Cys"/>
</dbReference>
<evidence type="ECO:0000256" key="4">
    <source>
        <dbReference type="ARBA" id="ARBA00022597"/>
    </source>
</evidence>
<feature type="domain" description="PTS EIIB type-1" evidence="14">
    <location>
        <begin position="4"/>
        <end position="87"/>
    </location>
</feature>
<reference evidence="16 17" key="1">
    <citation type="journal article" date="2021" name="ISME Commun">
        <title>Automated analysis of genomic sequences facilitates high-throughput and comprehensive description of bacteria.</title>
        <authorList>
            <person name="Hitch T.C.A."/>
        </authorList>
    </citation>
    <scope>NUCLEOTIDE SEQUENCE [LARGE SCALE GENOMIC DNA]</scope>
    <source>
        <strain evidence="16 17">Sanger_31</strain>
    </source>
</reference>
<dbReference type="PROSITE" id="PS51098">
    <property type="entry name" value="PTS_EIIB_TYPE_1"/>
    <property type="match status" value="1"/>
</dbReference>
<dbReference type="InterPro" id="IPR011055">
    <property type="entry name" value="Dup_hybrid_motif"/>
</dbReference>
<dbReference type="InterPro" id="IPR050558">
    <property type="entry name" value="PTS_Sugar-Specific_Components"/>
</dbReference>
<dbReference type="Pfam" id="PF00358">
    <property type="entry name" value="PTS_EIIA_1"/>
    <property type="match status" value="1"/>
</dbReference>
<dbReference type="AlphaFoldDB" id="A0AAE3IHK2"/>
<keyword evidence="17" id="KW-1185">Reference proteome</keyword>
<gene>
    <name evidence="16" type="ORF">OCV57_04875</name>
</gene>
<evidence type="ECO:0000256" key="2">
    <source>
        <dbReference type="ARBA" id="ARBA00022448"/>
    </source>
</evidence>
<feature type="transmembrane region" description="Helical" evidence="12">
    <location>
        <begin position="213"/>
        <end position="240"/>
    </location>
</feature>
<feature type="transmembrane region" description="Helical" evidence="12">
    <location>
        <begin position="394"/>
        <end position="427"/>
    </location>
</feature>
<keyword evidence="9 12" id="KW-1133">Transmembrane helix</keyword>
<dbReference type="Proteomes" id="UP001208131">
    <property type="component" value="Unassembled WGS sequence"/>
</dbReference>
<dbReference type="Pfam" id="PF02378">
    <property type="entry name" value="PTS_EIIC"/>
    <property type="match status" value="1"/>
</dbReference>
<dbReference type="GO" id="GO:0005886">
    <property type="term" value="C:plasma membrane"/>
    <property type="evidence" value="ECO:0007669"/>
    <property type="project" value="UniProtKB-SubCell"/>
</dbReference>
<feature type="domain" description="PTS EIIA type-1" evidence="13">
    <location>
        <begin position="513"/>
        <end position="617"/>
    </location>
</feature>
<keyword evidence="6" id="KW-0598">Phosphotransferase system</keyword>
<evidence type="ECO:0000256" key="5">
    <source>
        <dbReference type="ARBA" id="ARBA00022679"/>
    </source>
</evidence>
<evidence type="ECO:0000313" key="17">
    <source>
        <dbReference type="Proteomes" id="UP001208131"/>
    </source>
</evidence>
<comment type="subcellular location">
    <subcellularLocation>
        <location evidence="1">Cell membrane</location>
        <topology evidence="1">Multi-pass membrane protein</topology>
    </subcellularLocation>
</comment>
<feature type="transmembrane region" description="Helical" evidence="12">
    <location>
        <begin position="108"/>
        <end position="129"/>
    </location>
</feature>
<dbReference type="NCBIfam" id="TIGR00826">
    <property type="entry name" value="EIIB_glc"/>
    <property type="match status" value="1"/>
</dbReference>
<evidence type="ECO:0000256" key="9">
    <source>
        <dbReference type="ARBA" id="ARBA00022989"/>
    </source>
</evidence>
<dbReference type="Pfam" id="PF00367">
    <property type="entry name" value="PTS_EIIB"/>
    <property type="match status" value="1"/>
</dbReference>
<keyword evidence="7 12" id="KW-0812">Transmembrane</keyword>
<feature type="transmembrane region" description="Helical" evidence="12">
    <location>
        <begin position="368"/>
        <end position="388"/>
    </location>
</feature>
<dbReference type="RefSeq" id="WP_267300636.1">
    <property type="nucleotide sequence ID" value="NZ_JAOQJZ010000003.1"/>
</dbReference>
<name>A0AAE3IHK2_9FIRM</name>
<accession>A0AAE3IHK2</accession>
<evidence type="ECO:0000256" key="7">
    <source>
        <dbReference type="ARBA" id="ARBA00022692"/>
    </source>
</evidence>
<evidence type="ECO:0000259" key="15">
    <source>
        <dbReference type="PROSITE" id="PS51103"/>
    </source>
</evidence>
<dbReference type="GO" id="GO:0015771">
    <property type="term" value="P:trehalose transport"/>
    <property type="evidence" value="ECO:0007669"/>
    <property type="project" value="TreeGrafter"/>
</dbReference>
<feature type="transmembrane region" description="Helical" evidence="12">
    <location>
        <begin position="176"/>
        <end position="193"/>
    </location>
</feature>
<dbReference type="PROSITE" id="PS51093">
    <property type="entry name" value="PTS_EIIA_TYPE_1"/>
    <property type="match status" value="1"/>
</dbReference>
<dbReference type="InterPro" id="IPR001996">
    <property type="entry name" value="PTS_IIB_1"/>
</dbReference>
<evidence type="ECO:0000256" key="8">
    <source>
        <dbReference type="ARBA" id="ARBA00022777"/>
    </source>
</evidence>
<evidence type="ECO:0000313" key="16">
    <source>
        <dbReference type="EMBL" id="MCU6705261.1"/>
    </source>
</evidence>
<dbReference type="PROSITE" id="PS51103">
    <property type="entry name" value="PTS_EIIC_TYPE_1"/>
    <property type="match status" value="1"/>
</dbReference>
<evidence type="ECO:0000256" key="3">
    <source>
        <dbReference type="ARBA" id="ARBA00022475"/>
    </source>
</evidence>
<feature type="transmembrane region" description="Helical" evidence="12">
    <location>
        <begin position="335"/>
        <end position="356"/>
    </location>
</feature>
<dbReference type="GO" id="GO:0090589">
    <property type="term" value="F:protein-phosphocysteine-trehalose phosphotransferase system transporter activity"/>
    <property type="evidence" value="ECO:0007669"/>
    <property type="project" value="TreeGrafter"/>
</dbReference>
<evidence type="ECO:0000259" key="14">
    <source>
        <dbReference type="PROSITE" id="PS51098"/>
    </source>
</evidence>
<evidence type="ECO:0000256" key="12">
    <source>
        <dbReference type="SAM" id="Phobius"/>
    </source>
</evidence>
<keyword evidence="5" id="KW-0808">Transferase</keyword>
<dbReference type="EMBL" id="JAOQJZ010000003">
    <property type="protein sequence ID" value="MCU6705261.1"/>
    <property type="molecule type" value="Genomic_DNA"/>
</dbReference>
<keyword evidence="8" id="KW-0418">Kinase</keyword>
<evidence type="ECO:0000256" key="11">
    <source>
        <dbReference type="PROSITE-ProRule" id="PRU00421"/>
    </source>
</evidence>
<feature type="transmembrane region" description="Helical" evidence="12">
    <location>
        <begin position="252"/>
        <end position="274"/>
    </location>
</feature>
<sequence length="645" mass="68979">MDHRSSAREILSAIGGKENLVSAAHCATRLRLIIADNSKIQKDTLENIDVVKGVFEASGQLQIIIGTGTVNKVYDEFIAEAGVEASSKDEVKAQVAQKQNWFKRLIKTLGDVFVPIIPAIVAGGLIMGIMEALNFMASNGFISLDTNGYVFTIFKLLSNAAFTFLPILIGYSATKVFGGNPYLGAVIGMFLIHPDLQNAWTVSTNGYEQTFSIFGLFNVHMVGYQGHVIPIIIASFILATMEKKLHKKVPDIVDLFVTPLVSLTVTAFLVYTFIGPVFVALENGIITGVQKLITIPFGIGSFIMGGFYSTTVVGGIHHMYTVIDIGQLAKYGATYWLPLASAANMAQGAACLAVAVRSKNNKIRSMAYPSALSCMLGITEPAIFGVNLRFVKPFIFGSIGGACGAMVASILHLGATATGVTGIFAILLTLNHPVKYIISMAVAMGVAFTLTWLFGTNNEQIRNEHKPCENKTEKAEQPAQAMETKAENADVADDGIITAPLSGKAVKLENVPDQTFAQGILGLGAAIEPTEGKVVAPGDGKVETLFDTFHAVGLTLDNGKELLIHVGINTVELKGEGFKAYVSEGDRVTKGQTLITFDMDFIKSKGYQTITPVLVGNSDEFASVEELAEEGTEVTIGDKLIKVNA</sequence>
<evidence type="ECO:0000256" key="6">
    <source>
        <dbReference type="ARBA" id="ARBA00022683"/>
    </source>
</evidence>
<dbReference type="PANTHER" id="PTHR30175:SF7">
    <property type="entry name" value="NEGATIVE REGULATOR OF SACY ACTIVITY"/>
    <property type="match status" value="1"/>
</dbReference>
<dbReference type="FunFam" id="2.70.70.10:FF:000001">
    <property type="entry name" value="PTS system glucose-specific IIA component"/>
    <property type="match status" value="1"/>
</dbReference>
<proteinExistence type="predicted"/>
<feature type="domain" description="PTS EIIC type-1" evidence="15">
    <location>
        <begin position="120"/>
        <end position="470"/>
    </location>
</feature>
<dbReference type="SUPFAM" id="SSF55604">
    <property type="entry name" value="Glucose permease domain IIB"/>
    <property type="match status" value="1"/>
</dbReference>
<dbReference type="NCBIfam" id="TIGR00830">
    <property type="entry name" value="PTBA"/>
    <property type="match status" value="1"/>
</dbReference>
<evidence type="ECO:0000256" key="1">
    <source>
        <dbReference type="ARBA" id="ARBA00004651"/>
    </source>
</evidence>
<protein>
    <submittedName>
        <fullName evidence="16">Glucose PTS transporter subunit IIA</fullName>
    </submittedName>
</protein>
<evidence type="ECO:0000256" key="10">
    <source>
        <dbReference type="ARBA" id="ARBA00023136"/>
    </source>
</evidence>
<dbReference type="PROSITE" id="PS00371">
    <property type="entry name" value="PTS_EIIA_TYPE_1_HIS"/>
    <property type="match status" value="1"/>
</dbReference>
<feature type="active site" description="Phosphocysteine intermediate; for EIIB activity" evidence="11">
    <location>
        <position position="26"/>
    </location>
</feature>
<dbReference type="SUPFAM" id="SSF51261">
    <property type="entry name" value="Duplicated hybrid motif"/>
    <property type="match status" value="1"/>
</dbReference>
<keyword evidence="3" id="KW-1003">Cell membrane</keyword>
<dbReference type="PROSITE" id="PS01035">
    <property type="entry name" value="PTS_EIIB_TYPE_1_CYS"/>
    <property type="match status" value="1"/>
</dbReference>
<feature type="transmembrane region" description="Helical" evidence="12">
    <location>
        <begin position="149"/>
        <end position="169"/>
    </location>
</feature>
<evidence type="ECO:0000259" key="13">
    <source>
        <dbReference type="PROSITE" id="PS51093"/>
    </source>
</evidence>